<evidence type="ECO:0000256" key="1">
    <source>
        <dbReference type="SAM" id="SignalP"/>
    </source>
</evidence>
<evidence type="ECO:0000313" key="3">
    <source>
        <dbReference type="Proteomes" id="UP000013085"/>
    </source>
</evidence>
<dbReference type="PATRIC" id="fig|999408.3.peg.3411"/>
<dbReference type="HOGENOM" id="CLU_581007_0_0_9"/>
<protein>
    <submittedName>
        <fullName evidence="2">Uncharacterized protein</fullName>
    </submittedName>
</protein>
<feature type="signal peptide" evidence="1">
    <location>
        <begin position="1"/>
        <end position="25"/>
    </location>
</feature>
<organism evidence="2 3">
    <name type="scientific">[Clostridium] clostridioforme 90A8</name>
    <dbReference type="NCBI Taxonomy" id="999408"/>
    <lineage>
        <taxon>Bacteria</taxon>
        <taxon>Bacillati</taxon>
        <taxon>Bacillota</taxon>
        <taxon>Clostridia</taxon>
        <taxon>Lachnospirales</taxon>
        <taxon>Lachnospiraceae</taxon>
        <taxon>Enterocloster</taxon>
    </lineage>
</organism>
<dbReference type="Gene3D" id="2.10.270.10">
    <property type="entry name" value="Cholin Binding"/>
    <property type="match status" value="1"/>
</dbReference>
<dbReference type="EMBL" id="AGYR01000035">
    <property type="protein sequence ID" value="ENZ13215.1"/>
    <property type="molecule type" value="Genomic_DNA"/>
</dbReference>
<proteinExistence type="predicted"/>
<name>A0A0E2HMH6_9FIRM</name>
<dbReference type="AlphaFoldDB" id="A0A0E2HMH6"/>
<gene>
    <name evidence="2" type="ORF">HMPREF1090_03152</name>
</gene>
<dbReference type="Proteomes" id="UP000013085">
    <property type="component" value="Unassembled WGS sequence"/>
</dbReference>
<sequence length="470" mass="52089">MRGKRFMSVLLSAVLTAAGAMTAWALPTGLSSIEGSTVRSSMAGFEATFPAGYEVGRYGGNLGLDYLSYMEEDGVKIDFIAAAIDEENESFLAMTGIVADLEGESLEGIMQEMLQLLGQDASYGSYVSMGTAGIAGAGYYSVKINYGALMAQYMSAWIGGYDMTPEARQEYDAYMGKLAASMFLDVYMREISGSCYMLVQIYSGDQAGTAALLLSQMRPYAGGGWNYTEAGGWQYLHGDGTYGTNEWALDENGLTYRLDGNGQIMYKAWIEENGRWKYVDEFGHMVTNLTKTIDGSQYTFDARGYMVEGSERPAAAYETGAISGKTYSNRWANLFMKFPEAAELMLGDGSYYSYPLEAGENMYYWYDGGTGYLFTVDYTDSTQQLDRYLEWLIEYAGYYDYAVDSTGTVNMGGYEYKYVKTSGQNSDGTTEHEDTYFRQIDGKLMEISIEYTGDRQATIDQILSAIEQVH</sequence>
<feature type="chain" id="PRO_5002395662" evidence="1">
    <location>
        <begin position="26"/>
        <end position="470"/>
    </location>
</feature>
<dbReference type="RefSeq" id="WP_002587622.1">
    <property type="nucleotide sequence ID" value="NZ_KB850977.1"/>
</dbReference>
<accession>A0A0E2HMH6</accession>
<dbReference type="GeneID" id="57960660"/>
<keyword evidence="1" id="KW-0732">Signal</keyword>
<reference evidence="2 3" key="1">
    <citation type="submission" date="2013-01" db="EMBL/GenBank/DDBJ databases">
        <title>The Genome Sequence of Clostridium clostridioforme 90A8.</title>
        <authorList>
            <consortium name="The Broad Institute Genome Sequencing Platform"/>
            <person name="Earl A."/>
            <person name="Ward D."/>
            <person name="Feldgarden M."/>
            <person name="Gevers D."/>
            <person name="Courvalin P."/>
            <person name="Lambert T."/>
            <person name="Walker B."/>
            <person name="Young S.K."/>
            <person name="Zeng Q."/>
            <person name="Gargeya S."/>
            <person name="Fitzgerald M."/>
            <person name="Haas B."/>
            <person name="Abouelleil A."/>
            <person name="Alvarado L."/>
            <person name="Arachchi H.M."/>
            <person name="Berlin A.M."/>
            <person name="Chapman S.B."/>
            <person name="Dewar J."/>
            <person name="Goldberg J."/>
            <person name="Griggs A."/>
            <person name="Gujja S."/>
            <person name="Hansen M."/>
            <person name="Howarth C."/>
            <person name="Imamovic A."/>
            <person name="Larimer J."/>
            <person name="McCowan C."/>
            <person name="Murphy C."/>
            <person name="Neiman D."/>
            <person name="Pearson M."/>
            <person name="Priest M."/>
            <person name="Roberts A."/>
            <person name="Saif S."/>
            <person name="Shea T."/>
            <person name="Sisk P."/>
            <person name="Sykes S."/>
            <person name="Wortman J."/>
            <person name="Nusbaum C."/>
            <person name="Birren B."/>
        </authorList>
    </citation>
    <scope>NUCLEOTIDE SEQUENCE [LARGE SCALE GENOMIC DNA]</scope>
    <source>
        <strain evidence="2 3">90A8</strain>
    </source>
</reference>
<evidence type="ECO:0000313" key="2">
    <source>
        <dbReference type="EMBL" id="ENZ13215.1"/>
    </source>
</evidence>
<dbReference type="SUPFAM" id="SSF69360">
    <property type="entry name" value="Cell wall binding repeat"/>
    <property type="match status" value="1"/>
</dbReference>
<comment type="caution">
    <text evidence="2">The sequence shown here is derived from an EMBL/GenBank/DDBJ whole genome shotgun (WGS) entry which is preliminary data.</text>
</comment>